<sequence>MCQYYEKIETGRFGGSKRIDGLIGVGGFIAIHWATIIFLSKNTFLEKYINKILSIPIYTWAGKIFYLVVFSTIILGFLYFLVGKKYHEIYNRYNQETITQRKKRGWIIILYLFITFSLFGYSIYRFNQNATKSIFINENPIKMNELIKELKENKK</sequence>
<feature type="transmembrane region" description="Helical" evidence="1">
    <location>
        <begin position="21"/>
        <end position="40"/>
    </location>
</feature>
<feature type="transmembrane region" description="Helical" evidence="1">
    <location>
        <begin position="60"/>
        <end position="83"/>
    </location>
</feature>
<evidence type="ECO:0000313" key="2">
    <source>
        <dbReference type="EMBL" id="GET47107.1"/>
    </source>
</evidence>
<proteinExistence type="predicted"/>
<feature type="transmembrane region" description="Helical" evidence="1">
    <location>
        <begin position="104"/>
        <end position="124"/>
    </location>
</feature>
<organism evidence="2 3">
    <name type="scientific">Capnocytophaga felis</name>
    <dbReference type="NCBI Taxonomy" id="2267611"/>
    <lineage>
        <taxon>Bacteria</taxon>
        <taxon>Pseudomonadati</taxon>
        <taxon>Bacteroidota</taxon>
        <taxon>Flavobacteriia</taxon>
        <taxon>Flavobacteriales</taxon>
        <taxon>Flavobacteriaceae</taxon>
        <taxon>Capnocytophaga</taxon>
    </lineage>
</organism>
<keyword evidence="1" id="KW-0472">Membrane</keyword>
<dbReference type="EMBL" id="BLBC01000024">
    <property type="protein sequence ID" value="GET47107.1"/>
    <property type="molecule type" value="Genomic_DNA"/>
</dbReference>
<protein>
    <submittedName>
        <fullName evidence="2">Uncharacterized protein</fullName>
    </submittedName>
</protein>
<reference evidence="3" key="1">
    <citation type="journal article" date="2020" name="Int. J. Syst. Evol. Microbiol.">
        <title>Capnocytophaga felis sp. nov. isolated from the feline oral cavity.</title>
        <authorList>
            <person name="Suzuki M."/>
            <person name="Umeda K."/>
            <person name="Kimura M."/>
            <person name="Imaoka K."/>
            <person name="Morikawa S."/>
            <person name="Maeda K."/>
        </authorList>
    </citation>
    <scope>NUCLEOTIDE SEQUENCE [LARGE SCALE GENOMIC DNA]</scope>
    <source>
        <strain evidence="3">KC07070</strain>
    </source>
</reference>
<name>A0A5M4BCV1_9FLAO</name>
<gene>
    <name evidence="2" type="ORF">RCZ01_24090</name>
</gene>
<keyword evidence="3" id="KW-1185">Reference proteome</keyword>
<keyword evidence="1" id="KW-0812">Transmembrane</keyword>
<keyword evidence="1" id="KW-1133">Transmembrane helix</keyword>
<evidence type="ECO:0000256" key="1">
    <source>
        <dbReference type="SAM" id="Phobius"/>
    </source>
</evidence>
<dbReference type="AlphaFoldDB" id="A0A5M4BCV1"/>
<comment type="caution">
    <text evidence="2">The sequence shown here is derived from an EMBL/GenBank/DDBJ whole genome shotgun (WGS) entry which is preliminary data.</text>
</comment>
<dbReference type="Proteomes" id="UP000398217">
    <property type="component" value="Unassembled WGS sequence"/>
</dbReference>
<accession>A0A5M4BCV1</accession>
<evidence type="ECO:0000313" key="3">
    <source>
        <dbReference type="Proteomes" id="UP000398217"/>
    </source>
</evidence>